<accession>A0A3D8LC54</accession>
<dbReference type="Proteomes" id="UP000256708">
    <property type="component" value="Unassembled WGS sequence"/>
</dbReference>
<comment type="caution">
    <text evidence="1">The sequence shown here is derived from an EMBL/GenBank/DDBJ whole genome shotgun (WGS) entry which is preliminary data.</text>
</comment>
<sequence>MKYRNPPLLFRELLPLVKGQNISSTIDSMLELKASVNEKYLHPKEVELEVYLKSTLYYCEQRQMKLMHRRAKQSR</sequence>
<dbReference type="AlphaFoldDB" id="A0A3D8LC54"/>
<keyword evidence="2" id="KW-1185">Reference proteome</keyword>
<dbReference type="EMBL" id="QRGR01000011">
    <property type="protein sequence ID" value="RDV15019.1"/>
    <property type="molecule type" value="Genomic_DNA"/>
</dbReference>
<protein>
    <submittedName>
        <fullName evidence="1">Uncharacterized protein</fullName>
    </submittedName>
</protein>
<name>A0A3D8LC54_9BACT</name>
<dbReference type="RefSeq" id="WP_115565811.1">
    <property type="nucleotide sequence ID" value="NZ_QRGR01000011.1"/>
</dbReference>
<proteinExistence type="predicted"/>
<organism evidence="1 2">
    <name type="scientific">Pontibacter diazotrophicus</name>
    <dbReference type="NCBI Taxonomy" id="1400979"/>
    <lineage>
        <taxon>Bacteria</taxon>
        <taxon>Pseudomonadati</taxon>
        <taxon>Bacteroidota</taxon>
        <taxon>Cytophagia</taxon>
        <taxon>Cytophagales</taxon>
        <taxon>Hymenobacteraceae</taxon>
        <taxon>Pontibacter</taxon>
    </lineage>
</organism>
<evidence type="ECO:0000313" key="2">
    <source>
        <dbReference type="Proteomes" id="UP000256708"/>
    </source>
</evidence>
<gene>
    <name evidence="1" type="ORF">DXT99_12115</name>
</gene>
<dbReference type="OrthoDB" id="9796845at2"/>
<evidence type="ECO:0000313" key="1">
    <source>
        <dbReference type="EMBL" id="RDV15019.1"/>
    </source>
</evidence>
<reference evidence="2" key="1">
    <citation type="submission" date="2018-08" db="EMBL/GenBank/DDBJ databases">
        <authorList>
            <person name="Liu Z.-W."/>
            <person name="Du Z.-J."/>
        </authorList>
    </citation>
    <scope>NUCLEOTIDE SEQUENCE [LARGE SCALE GENOMIC DNA]</scope>
    <source>
        <strain evidence="2">H4X</strain>
    </source>
</reference>